<name>A0A918CYB6_9BACI</name>
<evidence type="ECO:0000256" key="1">
    <source>
        <dbReference type="SAM" id="MobiDB-lite"/>
    </source>
</evidence>
<sequence length="179" mass="20272">MKISVSQIQRGSFSEPLEVEETVDVSELETMNNDIRRIGPAQVKALLTMDQNEEIIASLTIKGEMTLPCARTLVDVPYSYDISVDEVFSTSPFITEDELEEEIHPVEGEVLDLKPYIMENILLDIPFRVFSKESNPEGAAPRDGDGWSFVQEEEPKEQTIDPRLKKLASLLENNKKENE</sequence>
<reference evidence="2" key="2">
    <citation type="submission" date="2020-09" db="EMBL/GenBank/DDBJ databases">
        <authorList>
            <person name="Sun Q."/>
            <person name="Ohkuma M."/>
        </authorList>
    </citation>
    <scope>NUCLEOTIDE SEQUENCE</scope>
    <source>
        <strain evidence="2">JCM 17251</strain>
    </source>
</reference>
<dbReference type="Proteomes" id="UP000624041">
    <property type="component" value="Unassembled WGS sequence"/>
</dbReference>
<feature type="compositionally biased region" description="Basic and acidic residues" evidence="1">
    <location>
        <begin position="133"/>
        <end position="145"/>
    </location>
</feature>
<proteinExistence type="predicted"/>
<dbReference type="AlphaFoldDB" id="A0A918CYB6"/>
<protein>
    <recommendedName>
        <fullName evidence="4">DUF177 domain-containing protein</fullName>
    </recommendedName>
</protein>
<keyword evidence="3" id="KW-1185">Reference proteome</keyword>
<feature type="region of interest" description="Disordered" evidence="1">
    <location>
        <begin position="133"/>
        <end position="164"/>
    </location>
</feature>
<dbReference type="RefSeq" id="WP_188855634.1">
    <property type="nucleotide sequence ID" value="NZ_BMOS01000001.1"/>
</dbReference>
<gene>
    <name evidence="2" type="primary">ylbN</name>
    <name evidence="2" type="ORF">GCM10007971_01570</name>
</gene>
<organism evidence="2 3">
    <name type="scientific">Oceanobacillus indicireducens</name>
    <dbReference type="NCBI Taxonomy" id="1004261"/>
    <lineage>
        <taxon>Bacteria</taxon>
        <taxon>Bacillati</taxon>
        <taxon>Bacillota</taxon>
        <taxon>Bacilli</taxon>
        <taxon>Bacillales</taxon>
        <taxon>Bacillaceae</taxon>
        <taxon>Oceanobacillus</taxon>
    </lineage>
</organism>
<evidence type="ECO:0000313" key="3">
    <source>
        <dbReference type="Proteomes" id="UP000624041"/>
    </source>
</evidence>
<evidence type="ECO:0000313" key="2">
    <source>
        <dbReference type="EMBL" id="GGN49184.1"/>
    </source>
</evidence>
<accession>A0A918CYB6</accession>
<dbReference type="InterPro" id="IPR003772">
    <property type="entry name" value="YceD"/>
</dbReference>
<dbReference type="Pfam" id="PF02620">
    <property type="entry name" value="YceD"/>
    <property type="match status" value="1"/>
</dbReference>
<dbReference type="EMBL" id="BMOS01000001">
    <property type="protein sequence ID" value="GGN49184.1"/>
    <property type="molecule type" value="Genomic_DNA"/>
</dbReference>
<comment type="caution">
    <text evidence="2">The sequence shown here is derived from an EMBL/GenBank/DDBJ whole genome shotgun (WGS) entry which is preliminary data.</text>
</comment>
<reference evidence="2" key="1">
    <citation type="journal article" date="2014" name="Int. J. Syst. Evol. Microbiol.">
        <title>Complete genome sequence of Corynebacterium casei LMG S-19264T (=DSM 44701T), isolated from a smear-ripened cheese.</title>
        <authorList>
            <consortium name="US DOE Joint Genome Institute (JGI-PGF)"/>
            <person name="Walter F."/>
            <person name="Albersmeier A."/>
            <person name="Kalinowski J."/>
            <person name="Ruckert C."/>
        </authorList>
    </citation>
    <scope>NUCLEOTIDE SEQUENCE</scope>
    <source>
        <strain evidence="2">JCM 17251</strain>
    </source>
</reference>
<evidence type="ECO:0008006" key="4">
    <source>
        <dbReference type="Google" id="ProtNLM"/>
    </source>
</evidence>